<dbReference type="InterPro" id="IPR032858">
    <property type="entry name" value="CcoP_N"/>
</dbReference>
<evidence type="ECO:0000313" key="7">
    <source>
        <dbReference type="EMBL" id="AKU92986.1"/>
    </source>
</evidence>
<evidence type="ECO:0000256" key="2">
    <source>
        <dbReference type="ARBA" id="ARBA00022723"/>
    </source>
</evidence>
<dbReference type="AlphaFoldDB" id="A0A0K1PHV6"/>
<dbReference type="Gene3D" id="1.10.760.10">
    <property type="entry name" value="Cytochrome c-like domain"/>
    <property type="match status" value="1"/>
</dbReference>
<dbReference type="InterPro" id="IPR009056">
    <property type="entry name" value="Cyt_c-like_dom"/>
</dbReference>
<accession>A0A0K1PHV6</accession>
<gene>
    <name evidence="7" type="ORF">AKJ08_3373</name>
</gene>
<dbReference type="OrthoDB" id="9811281at2"/>
<dbReference type="Pfam" id="PF13442">
    <property type="entry name" value="Cytochrome_CBB3"/>
    <property type="match status" value="1"/>
</dbReference>
<evidence type="ECO:0000259" key="6">
    <source>
        <dbReference type="PROSITE" id="PS51007"/>
    </source>
</evidence>
<dbReference type="SUPFAM" id="SSF46626">
    <property type="entry name" value="Cytochrome c"/>
    <property type="match status" value="1"/>
</dbReference>
<dbReference type="GO" id="GO:0020037">
    <property type="term" value="F:heme binding"/>
    <property type="evidence" value="ECO:0007669"/>
    <property type="project" value="InterPro"/>
</dbReference>
<dbReference type="Pfam" id="PF14715">
    <property type="entry name" value="FixP_N"/>
    <property type="match status" value="1"/>
</dbReference>
<dbReference type="PANTHER" id="PTHR33751:SF1">
    <property type="entry name" value="CBB3-TYPE CYTOCHROME C OXIDASE SUBUNIT FIXP"/>
    <property type="match status" value="1"/>
</dbReference>
<evidence type="ECO:0000256" key="5">
    <source>
        <dbReference type="SAM" id="Phobius"/>
    </source>
</evidence>
<sequence length="189" mass="20037">MSHITNEPADTGHDYDGIREYDNRLPNWWLATLFITIVFAFGYWMYYHVLGSGPLQMAEYHAEMDAASAKAATLAASRGEATDESLLAFSKDPAVTAAGAAVFGQSCSACHGASGEGGIGPNLTDDHWIHGGKPTEILKVIREGVAAKGMPSWGPMLGAEKTEQLAAFVVSLKGKNVPGKGPEGELVQD</sequence>
<proteinExistence type="predicted"/>
<dbReference type="PATRIC" id="fig|1391653.3.peg.3523"/>
<organism evidence="7 8">
    <name type="scientific">Vulgatibacter incomptus</name>
    <dbReference type="NCBI Taxonomy" id="1391653"/>
    <lineage>
        <taxon>Bacteria</taxon>
        <taxon>Pseudomonadati</taxon>
        <taxon>Myxococcota</taxon>
        <taxon>Myxococcia</taxon>
        <taxon>Myxococcales</taxon>
        <taxon>Cystobacterineae</taxon>
        <taxon>Vulgatibacteraceae</taxon>
        <taxon>Vulgatibacter</taxon>
    </lineage>
</organism>
<evidence type="ECO:0000313" key="8">
    <source>
        <dbReference type="Proteomes" id="UP000055590"/>
    </source>
</evidence>
<dbReference type="PROSITE" id="PS51007">
    <property type="entry name" value="CYTC"/>
    <property type="match status" value="1"/>
</dbReference>
<dbReference type="PANTHER" id="PTHR33751">
    <property type="entry name" value="CBB3-TYPE CYTOCHROME C OXIDASE SUBUNIT FIXP"/>
    <property type="match status" value="1"/>
</dbReference>
<keyword evidence="1 4" id="KW-0349">Heme</keyword>
<keyword evidence="8" id="KW-1185">Reference proteome</keyword>
<dbReference type="InterPro" id="IPR036909">
    <property type="entry name" value="Cyt_c-like_dom_sf"/>
</dbReference>
<feature type="domain" description="Cytochrome c" evidence="6">
    <location>
        <begin position="94"/>
        <end position="173"/>
    </location>
</feature>
<dbReference type="RefSeq" id="WP_050727069.1">
    <property type="nucleotide sequence ID" value="NZ_CP012332.1"/>
</dbReference>
<dbReference type="Proteomes" id="UP000055590">
    <property type="component" value="Chromosome"/>
</dbReference>
<keyword evidence="2 4" id="KW-0479">Metal-binding</keyword>
<evidence type="ECO:0000256" key="4">
    <source>
        <dbReference type="PROSITE-ProRule" id="PRU00433"/>
    </source>
</evidence>
<dbReference type="Gene3D" id="6.10.280.130">
    <property type="match status" value="1"/>
</dbReference>
<dbReference type="GO" id="GO:0009055">
    <property type="term" value="F:electron transfer activity"/>
    <property type="evidence" value="ECO:0007669"/>
    <property type="project" value="InterPro"/>
</dbReference>
<evidence type="ECO:0000256" key="3">
    <source>
        <dbReference type="ARBA" id="ARBA00023004"/>
    </source>
</evidence>
<evidence type="ECO:0000256" key="1">
    <source>
        <dbReference type="ARBA" id="ARBA00022617"/>
    </source>
</evidence>
<dbReference type="GO" id="GO:0046872">
    <property type="term" value="F:metal ion binding"/>
    <property type="evidence" value="ECO:0007669"/>
    <property type="project" value="UniProtKB-KW"/>
</dbReference>
<protein>
    <submittedName>
        <fullName evidence="7">Cytochrome c oxidase subunit CcoP</fullName>
    </submittedName>
</protein>
<feature type="transmembrane region" description="Helical" evidence="5">
    <location>
        <begin position="28"/>
        <end position="47"/>
    </location>
</feature>
<reference evidence="7 8" key="1">
    <citation type="submission" date="2015-08" db="EMBL/GenBank/DDBJ databases">
        <authorList>
            <person name="Babu N.S."/>
            <person name="Beckwith C.J."/>
            <person name="Beseler K.G."/>
            <person name="Brison A."/>
            <person name="Carone J.V."/>
            <person name="Caskin T.P."/>
            <person name="Diamond M."/>
            <person name="Durham M.E."/>
            <person name="Foxe J.M."/>
            <person name="Go M."/>
            <person name="Henderson B.A."/>
            <person name="Jones I.B."/>
            <person name="McGettigan J.A."/>
            <person name="Micheletti S.J."/>
            <person name="Nasrallah M.E."/>
            <person name="Ortiz D."/>
            <person name="Piller C.R."/>
            <person name="Privatt S.R."/>
            <person name="Schneider S.L."/>
            <person name="Sharp S."/>
            <person name="Smith T.C."/>
            <person name="Stanton J.D."/>
            <person name="Ullery H.E."/>
            <person name="Wilson R.J."/>
            <person name="Serrano M.G."/>
            <person name="Buck G."/>
            <person name="Lee V."/>
            <person name="Wang Y."/>
            <person name="Carvalho R."/>
            <person name="Voegtly L."/>
            <person name="Shi R."/>
            <person name="Duckworth R."/>
            <person name="Johnson A."/>
            <person name="Loviza R."/>
            <person name="Walstead R."/>
            <person name="Shah Z."/>
            <person name="Kiflezghi M."/>
            <person name="Wade K."/>
            <person name="Ball S.L."/>
            <person name="Bradley K.W."/>
            <person name="Asai D.J."/>
            <person name="Bowman C.A."/>
            <person name="Russell D.A."/>
            <person name="Pope W.H."/>
            <person name="Jacobs-Sera D."/>
            <person name="Hendrix R.W."/>
            <person name="Hatfull G.F."/>
        </authorList>
    </citation>
    <scope>NUCLEOTIDE SEQUENCE [LARGE SCALE GENOMIC DNA]</scope>
    <source>
        <strain evidence="7 8">DSM 27710</strain>
    </source>
</reference>
<keyword evidence="3 4" id="KW-0408">Iron</keyword>
<keyword evidence="5" id="KW-0812">Transmembrane</keyword>
<dbReference type="KEGG" id="vin:AKJ08_3373"/>
<keyword evidence="5" id="KW-0472">Membrane</keyword>
<dbReference type="InterPro" id="IPR050597">
    <property type="entry name" value="Cytochrome_c_Oxidase_Subunit"/>
</dbReference>
<name>A0A0K1PHV6_9BACT</name>
<dbReference type="EMBL" id="CP012332">
    <property type="protein sequence ID" value="AKU92986.1"/>
    <property type="molecule type" value="Genomic_DNA"/>
</dbReference>
<keyword evidence="5" id="KW-1133">Transmembrane helix</keyword>
<dbReference type="STRING" id="1391653.AKJ08_3373"/>
<dbReference type="InterPro" id="IPR038414">
    <property type="entry name" value="CcoP_N_sf"/>
</dbReference>